<dbReference type="GO" id="GO:0080043">
    <property type="term" value="F:quercetin 3-O-glucosyltransferase activity"/>
    <property type="evidence" value="ECO:0007669"/>
    <property type="project" value="TreeGrafter"/>
</dbReference>
<dbReference type="Gene3D" id="3.40.50.2000">
    <property type="entry name" value="Glycogen Phosphorylase B"/>
    <property type="match status" value="2"/>
</dbReference>
<name>A0A2U1LV97_ARTAN</name>
<dbReference type="SUPFAM" id="SSF53756">
    <property type="entry name" value="UDP-Glycosyltransferase/glycogen phosphorylase"/>
    <property type="match status" value="1"/>
</dbReference>
<evidence type="ECO:0000256" key="1">
    <source>
        <dbReference type="ARBA" id="ARBA00009995"/>
    </source>
</evidence>
<evidence type="ECO:0000313" key="4">
    <source>
        <dbReference type="Proteomes" id="UP000245207"/>
    </source>
</evidence>
<dbReference type="FunFam" id="3.40.50.2000:FF:000061">
    <property type="entry name" value="UDP-glycosyltransferase 83A1"/>
    <property type="match status" value="1"/>
</dbReference>
<gene>
    <name evidence="3" type="ORF">CTI12_AA449980</name>
</gene>
<dbReference type="Proteomes" id="UP000245207">
    <property type="component" value="Unassembled WGS sequence"/>
</dbReference>
<protein>
    <submittedName>
        <fullName evidence="3">UDP-glucuronosyl/UDP-glucosyltransferase</fullName>
    </submittedName>
</protein>
<keyword evidence="4" id="KW-1185">Reference proteome</keyword>
<dbReference type="CDD" id="cd03784">
    <property type="entry name" value="GT1_Gtf-like"/>
    <property type="match status" value="1"/>
</dbReference>
<organism evidence="3 4">
    <name type="scientific">Artemisia annua</name>
    <name type="common">Sweet wormwood</name>
    <dbReference type="NCBI Taxonomy" id="35608"/>
    <lineage>
        <taxon>Eukaryota</taxon>
        <taxon>Viridiplantae</taxon>
        <taxon>Streptophyta</taxon>
        <taxon>Embryophyta</taxon>
        <taxon>Tracheophyta</taxon>
        <taxon>Spermatophyta</taxon>
        <taxon>Magnoliopsida</taxon>
        <taxon>eudicotyledons</taxon>
        <taxon>Gunneridae</taxon>
        <taxon>Pentapetalae</taxon>
        <taxon>asterids</taxon>
        <taxon>campanulids</taxon>
        <taxon>Asterales</taxon>
        <taxon>Asteraceae</taxon>
        <taxon>Asteroideae</taxon>
        <taxon>Anthemideae</taxon>
        <taxon>Artemisiinae</taxon>
        <taxon>Artemisia</taxon>
    </lineage>
</organism>
<dbReference type="Pfam" id="PF00201">
    <property type="entry name" value="UDPGT"/>
    <property type="match status" value="1"/>
</dbReference>
<dbReference type="InterPro" id="IPR002213">
    <property type="entry name" value="UDP_glucos_trans"/>
</dbReference>
<proteinExistence type="inferred from homology"/>
<keyword evidence="2 3" id="KW-0808">Transferase</keyword>
<accession>A0A2U1LV97</accession>
<sequence>MKSVHVLVIPNPAQGHVIPLLEVARCLTINGLKVTFVNTEAVHKLIMSAWSEKDDPNDLMQMVSIPDGMGPLDDRNDVGKLNETMSRVMPEKLEALIEGIDKLDGEKITCIIADYCMGWVSKVAQKMRIKLATFCSGSAAFMALIMSVQKLLDDQVIDNNGVPLKDQMTQLSTTMPSMNPAHFVWACVGDSATNKIIFNITILEGKEAAEMAGRIICNSTMELEPGAFNLFPSILPIGPLLATNSFKKQVGHFWNEDSTCLTWLDQQPVSSVIYAAFGSFTIFNQTQFEELALGLELTNRPFLWVTRPGGSGSKDHVYPSGYMERVGTRGKIVSWAPQQEVLNHPSVACFMSHCGWNSTMEGVSNGVPFLCWPYFADQFFNSTYVCDIWKTGMGLNKDDTGIVTRVEIMSKVEQLLNNNIVKQSALNLQEKVVNSVREGNSSNENLHKFINWIKEWNDNAPENDNLKSYS</sequence>
<comment type="caution">
    <text evidence="3">The sequence shown here is derived from an EMBL/GenBank/DDBJ whole genome shotgun (WGS) entry which is preliminary data.</text>
</comment>
<comment type="similarity">
    <text evidence="1">Belongs to the UDP-glycosyltransferase family.</text>
</comment>
<evidence type="ECO:0000256" key="2">
    <source>
        <dbReference type="ARBA" id="ARBA00022679"/>
    </source>
</evidence>
<dbReference type="GO" id="GO:0080044">
    <property type="term" value="F:quercetin 7-O-glucosyltransferase activity"/>
    <property type="evidence" value="ECO:0007669"/>
    <property type="project" value="TreeGrafter"/>
</dbReference>
<dbReference type="OrthoDB" id="5835829at2759"/>
<evidence type="ECO:0000313" key="3">
    <source>
        <dbReference type="EMBL" id="PWA52922.1"/>
    </source>
</evidence>
<dbReference type="FunFam" id="3.40.50.2000:FF:000108">
    <property type="entry name" value="UDP-glycosyltransferase 83A1"/>
    <property type="match status" value="1"/>
</dbReference>
<dbReference type="AlphaFoldDB" id="A0A2U1LV97"/>
<dbReference type="PANTHER" id="PTHR11926">
    <property type="entry name" value="GLUCOSYL/GLUCURONOSYL TRANSFERASES"/>
    <property type="match status" value="1"/>
</dbReference>
<reference evidence="3 4" key="1">
    <citation type="journal article" date="2018" name="Mol. Plant">
        <title>The genome of Artemisia annua provides insight into the evolution of Asteraceae family and artemisinin biosynthesis.</title>
        <authorList>
            <person name="Shen Q."/>
            <person name="Zhang L."/>
            <person name="Liao Z."/>
            <person name="Wang S."/>
            <person name="Yan T."/>
            <person name="Shi P."/>
            <person name="Liu M."/>
            <person name="Fu X."/>
            <person name="Pan Q."/>
            <person name="Wang Y."/>
            <person name="Lv Z."/>
            <person name="Lu X."/>
            <person name="Zhang F."/>
            <person name="Jiang W."/>
            <person name="Ma Y."/>
            <person name="Chen M."/>
            <person name="Hao X."/>
            <person name="Li L."/>
            <person name="Tang Y."/>
            <person name="Lv G."/>
            <person name="Zhou Y."/>
            <person name="Sun X."/>
            <person name="Brodelius P.E."/>
            <person name="Rose J.K.C."/>
            <person name="Tang K."/>
        </authorList>
    </citation>
    <scope>NUCLEOTIDE SEQUENCE [LARGE SCALE GENOMIC DNA]</scope>
    <source>
        <strain evidence="4">cv. Huhao1</strain>
        <tissue evidence="3">Leaf</tissue>
    </source>
</reference>
<dbReference type="PANTHER" id="PTHR11926:SF1412">
    <property type="entry name" value="UDP-GLYCOSYLTRANSFERASE 83A1-LIKE"/>
    <property type="match status" value="1"/>
</dbReference>
<dbReference type="EMBL" id="PKPP01007612">
    <property type="protein sequence ID" value="PWA52922.1"/>
    <property type="molecule type" value="Genomic_DNA"/>
</dbReference>